<dbReference type="AlphaFoldDB" id="X0TFW2"/>
<dbReference type="CDD" id="cd07313">
    <property type="entry name" value="terB_like_2"/>
    <property type="match status" value="1"/>
</dbReference>
<feature type="domain" description="Co-chaperone DjlA N-terminal" evidence="1">
    <location>
        <begin position="29"/>
        <end position="131"/>
    </location>
</feature>
<gene>
    <name evidence="2" type="ORF">S01H1_15637</name>
</gene>
<feature type="non-terminal residue" evidence="2">
    <location>
        <position position="131"/>
    </location>
</feature>
<dbReference type="InterPro" id="IPR029024">
    <property type="entry name" value="TerB-like"/>
</dbReference>
<sequence length="131" mass="15204">MIDLVKKFFGKSRSDVSEAEKETTSHDVRIATCALLLEMAHIDGEFSESERESIINIIKKDYDLSDEHAAALIETANEELKRSIDLWKFSRLINQNYSTDEKIQIIEMVWKVIYTDGKLDKHEDYLVHKLA</sequence>
<dbReference type="Gene3D" id="1.10.3680.10">
    <property type="entry name" value="TerB-like"/>
    <property type="match status" value="1"/>
</dbReference>
<reference evidence="2" key="1">
    <citation type="journal article" date="2014" name="Front. Microbiol.">
        <title>High frequency of phylogenetically diverse reductive dehalogenase-homologous genes in deep subseafloor sedimentary metagenomes.</title>
        <authorList>
            <person name="Kawai M."/>
            <person name="Futagami T."/>
            <person name="Toyoda A."/>
            <person name="Takaki Y."/>
            <person name="Nishi S."/>
            <person name="Hori S."/>
            <person name="Arai W."/>
            <person name="Tsubouchi T."/>
            <person name="Morono Y."/>
            <person name="Uchiyama I."/>
            <person name="Ito T."/>
            <person name="Fujiyama A."/>
            <person name="Inagaki F."/>
            <person name="Takami H."/>
        </authorList>
    </citation>
    <scope>NUCLEOTIDE SEQUENCE</scope>
    <source>
        <strain evidence="2">Expedition CK06-06</strain>
    </source>
</reference>
<evidence type="ECO:0000313" key="2">
    <source>
        <dbReference type="EMBL" id="GAF74945.1"/>
    </source>
</evidence>
<name>X0TFW2_9ZZZZ</name>
<evidence type="ECO:0000259" key="1">
    <source>
        <dbReference type="Pfam" id="PF05099"/>
    </source>
</evidence>
<organism evidence="2">
    <name type="scientific">marine sediment metagenome</name>
    <dbReference type="NCBI Taxonomy" id="412755"/>
    <lineage>
        <taxon>unclassified sequences</taxon>
        <taxon>metagenomes</taxon>
        <taxon>ecological metagenomes</taxon>
    </lineage>
</organism>
<dbReference type="Pfam" id="PF05099">
    <property type="entry name" value="TerB"/>
    <property type="match status" value="1"/>
</dbReference>
<accession>X0TFW2</accession>
<comment type="caution">
    <text evidence="2">The sequence shown here is derived from an EMBL/GenBank/DDBJ whole genome shotgun (WGS) entry which is preliminary data.</text>
</comment>
<protein>
    <recommendedName>
        <fullName evidence="1">Co-chaperone DjlA N-terminal domain-containing protein</fullName>
    </recommendedName>
</protein>
<dbReference type="InterPro" id="IPR007791">
    <property type="entry name" value="DjlA_N"/>
</dbReference>
<proteinExistence type="predicted"/>
<dbReference type="EMBL" id="BARS01008171">
    <property type="protein sequence ID" value="GAF74945.1"/>
    <property type="molecule type" value="Genomic_DNA"/>
</dbReference>
<dbReference type="SUPFAM" id="SSF158682">
    <property type="entry name" value="TerB-like"/>
    <property type="match status" value="1"/>
</dbReference>